<accession>A0A9Q1JNT9</accession>
<evidence type="ECO:0000313" key="1">
    <source>
        <dbReference type="EMBL" id="KAJ8427713.1"/>
    </source>
</evidence>
<organism evidence="1 2">
    <name type="scientific">Carnegiea gigantea</name>
    <dbReference type="NCBI Taxonomy" id="171969"/>
    <lineage>
        <taxon>Eukaryota</taxon>
        <taxon>Viridiplantae</taxon>
        <taxon>Streptophyta</taxon>
        <taxon>Embryophyta</taxon>
        <taxon>Tracheophyta</taxon>
        <taxon>Spermatophyta</taxon>
        <taxon>Magnoliopsida</taxon>
        <taxon>eudicotyledons</taxon>
        <taxon>Gunneridae</taxon>
        <taxon>Pentapetalae</taxon>
        <taxon>Caryophyllales</taxon>
        <taxon>Cactineae</taxon>
        <taxon>Cactaceae</taxon>
        <taxon>Cactoideae</taxon>
        <taxon>Echinocereeae</taxon>
        <taxon>Carnegiea</taxon>
    </lineage>
</organism>
<keyword evidence="2" id="KW-1185">Reference proteome</keyword>
<sequence length="164" mass="18907">MRQVQKLKSDFLALPTQKLSDVFGVNNVLRKRGCILPKNNLELKHVKELLTSQKAIFLLMLEAVRNEKIIDKFLDATEVALHMAGDQFQKNQVETTLAMNRGTLDLQPQPHKLISQRKWACSRLLMTTNWQTNLRLLRHSKFSPSNFLLFGCIGSLRFLKEQCS</sequence>
<evidence type="ECO:0000313" key="2">
    <source>
        <dbReference type="Proteomes" id="UP001153076"/>
    </source>
</evidence>
<protein>
    <submittedName>
        <fullName evidence="1">Uncharacterized protein</fullName>
    </submittedName>
</protein>
<dbReference type="AlphaFoldDB" id="A0A9Q1JNT9"/>
<dbReference type="Proteomes" id="UP001153076">
    <property type="component" value="Unassembled WGS sequence"/>
</dbReference>
<gene>
    <name evidence="1" type="ORF">Cgig2_025112</name>
</gene>
<proteinExistence type="predicted"/>
<comment type="caution">
    <text evidence="1">The sequence shown here is derived from an EMBL/GenBank/DDBJ whole genome shotgun (WGS) entry which is preliminary data.</text>
</comment>
<name>A0A9Q1JNT9_9CARY</name>
<dbReference type="EMBL" id="JAKOGI010001107">
    <property type="protein sequence ID" value="KAJ8427713.1"/>
    <property type="molecule type" value="Genomic_DNA"/>
</dbReference>
<reference evidence="1" key="1">
    <citation type="submission" date="2022-04" db="EMBL/GenBank/DDBJ databases">
        <title>Carnegiea gigantea Genome sequencing and assembly v2.</title>
        <authorList>
            <person name="Copetti D."/>
            <person name="Sanderson M.J."/>
            <person name="Burquez A."/>
            <person name="Wojciechowski M.F."/>
        </authorList>
    </citation>
    <scope>NUCLEOTIDE SEQUENCE</scope>
    <source>
        <strain evidence="1">SGP5-SGP5p</strain>
        <tissue evidence="1">Aerial part</tissue>
    </source>
</reference>